<name>A0A443SV73_9ACAR</name>
<keyword evidence="5" id="KW-0862">Zinc</keyword>
<comment type="similarity">
    <text evidence="8">Belongs to the nanos family.</text>
</comment>
<dbReference type="STRING" id="299467.A0A443SV73"/>
<evidence type="ECO:0000259" key="9">
    <source>
        <dbReference type="PROSITE" id="PS51522"/>
    </source>
</evidence>
<feature type="domain" description="Nanos-type" evidence="9">
    <location>
        <begin position="146"/>
        <end position="201"/>
    </location>
</feature>
<evidence type="ECO:0000313" key="11">
    <source>
        <dbReference type="Proteomes" id="UP000288716"/>
    </source>
</evidence>
<keyword evidence="7 8" id="KW-0694">RNA-binding</keyword>
<keyword evidence="2" id="KW-0963">Cytoplasm</keyword>
<protein>
    <recommendedName>
        <fullName evidence="9">Nanos-type domain-containing protein</fullName>
    </recommendedName>
</protein>
<evidence type="ECO:0000256" key="5">
    <source>
        <dbReference type="ARBA" id="ARBA00022833"/>
    </source>
</evidence>
<dbReference type="Pfam" id="PF05741">
    <property type="entry name" value="zf-nanos"/>
    <property type="match status" value="1"/>
</dbReference>
<reference evidence="10 11" key="1">
    <citation type="journal article" date="2018" name="Gigascience">
        <title>Genomes of trombidid mites reveal novel predicted allergens and laterally-transferred genes associated with secondary metabolism.</title>
        <authorList>
            <person name="Dong X."/>
            <person name="Chaisiri K."/>
            <person name="Xia D."/>
            <person name="Armstrong S.D."/>
            <person name="Fang Y."/>
            <person name="Donnelly M.J."/>
            <person name="Kadowaki T."/>
            <person name="McGarry J.W."/>
            <person name="Darby A.C."/>
            <person name="Makepeace B.L."/>
        </authorList>
    </citation>
    <scope>NUCLEOTIDE SEQUENCE [LARGE SCALE GENOMIC DNA]</scope>
    <source>
        <strain evidence="10">UoL-UT</strain>
    </source>
</reference>
<dbReference type="GO" id="GO:0008270">
    <property type="term" value="F:zinc ion binding"/>
    <property type="evidence" value="ECO:0007669"/>
    <property type="project" value="UniProtKB-KW"/>
</dbReference>
<proteinExistence type="inferred from homology"/>
<dbReference type="InterPro" id="IPR038129">
    <property type="entry name" value="Nanos_sf"/>
</dbReference>
<keyword evidence="4 8" id="KW-0863">Zinc-finger</keyword>
<keyword evidence="11" id="KW-1185">Reference proteome</keyword>
<comment type="subcellular location">
    <subcellularLocation>
        <location evidence="1">Cytoplasm</location>
    </subcellularLocation>
</comment>
<dbReference type="PROSITE" id="PS51522">
    <property type="entry name" value="ZF_NANOS"/>
    <property type="match status" value="1"/>
</dbReference>
<comment type="caution">
    <text evidence="10">The sequence shown here is derived from an EMBL/GenBank/DDBJ whole genome shotgun (WGS) entry which is preliminary data.</text>
</comment>
<evidence type="ECO:0000256" key="7">
    <source>
        <dbReference type="ARBA" id="ARBA00022884"/>
    </source>
</evidence>
<dbReference type="Proteomes" id="UP000288716">
    <property type="component" value="Unassembled WGS sequence"/>
</dbReference>
<dbReference type="Gene3D" id="4.10.60.30">
    <property type="entry name" value="Nanos, RNA-binding domain"/>
    <property type="match status" value="1"/>
</dbReference>
<dbReference type="InterPro" id="IPR008705">
    <property type="entry name" value="Nanos/Xcar2"/>
</dbReference>
<evidence type="ECO:0000256" key="8">
    <source>
        <dbReference type="PROSITE-ProRule" id="PRU00855"/>
    </source>
</evidence>
<dbReference type="OrthoDB" id="10010129at2759"/>
<keyword evidence="6 8" id="KW-0810">Translation regulation</keyword>
<dbReference type="InterPro" id="IPR024161">
    <property type="entry name" value="Znf_nanos-typ"/>
</dbReference>
<keyword evidence="3" id="KW-0479">Metal-binding</keyword>
<sequence length="229" mass="25948">MRPILGRSDSVLNIVSKPIAIPMQINSNLMVSESPNSTSFFWCNVDPRTEFEMNGSEVEDFQSCLEVSECEDQLLQSKFQRLSVSADSAYASVFNGESSVDFRTNEATMNNECIMRRVPPRFMRKASEKRSKRNAKRKPKPKKEFLCQLCKRNGELECVYKNHSLRDGRGNVTCPVLRAYDCPICHNGGGDLAHTIRYCPLNVGPQRIESVINQIKCGRNSVGMVRDRD</sequence>
<dbReference type="EMBL" id="NCKV01000171">
    <property type="protein sequence ID" value="RWS31400.1"/>
    <property type="molecule type" value="Genomic_DNA"/>
</dbReference>
<evidence type="ECO:0000256" key="4">
    <source>
        <dbReference type="ARBA" id="ARBA00022771"/>
    </source>
</evidence>
<evidence type="ECO:0000256" key="3">
    <source>
        <dbReference type="ARBA" id="ARBA00022723"/>
    </source>
</evidence>
<dbReference type="VEuPathDB" id="VectorBase:LDEU000639"/>
<evidence type="ECO:0000256" key="6">
    <source>
        <dbReference type="ARBA" id="ARBA00022845"/>
    </source>
</evidence>
<organism evidence="10 11">
    <name type="scientific">Leptotrombidium deliense</name>
    <dbReference type="NCBI Taxonomy" id="299467"/>
    <lineage>
        <taxon>Eukaryota</taxon>
        <taxon>Metazoa</taxon>
        <taxon>Ecdysozoa</taxon>
        <taxon>Arthropoda</taxon>
        <taxon>Chelicerata</taxon>
        <taxon>Arachnida</taxon>
        <taxon>Acari</taxon>
        <taxon>Acariformes</taxon>
        <taxon>Trombidiformes</taxon>
        <taxon>Prostigmata</taxon>
        <taxon>Anystina</taxon>
        <taxon>Parasitengona</taxon>
        <taxon>Trombiculoidea</taxon>
        <taxon>Trombiculidae</taxon>
        <taxon>Leptotrombidium</taxon>
    </lineage>
</organism>
<dbReference type="GO" id="GO:0005737">
    <property type="term" value="C:cytoplasm"/>
    <property type="evidence" value="ECO:0007669"/>
    <property type="project" value="UniProtKB-SubCell"/>
</dbReference>
<dbReference type="GO" id="GO:0006417">
    <property type="term" value="P:regulation of translation"/>
    <property type="evidence" value="ECO:0007669"/>
    <property type="project" value="UniProtKB-UniRule"/>
</dbReference>
<evidence type="ECO:0000256" key="2">
    <source>
        <dbReference type="ARBA" id="ARBA00022490"/>
    </source>
</evidence>
<accession>A0A443SV73</accession>
<gene>
    <name evidence="10" type="ORF">B4U80_06876</name>
</gene>
<dbReference type="AlphaFoldDB" id="A0A443SV73"/>
<dbReference type="PANTHER" id="PTHR12887">
    <property type="entry name" value="NANOS PROTEIN"/>
    <property type="match status" value="1"/>
</dbReference>
<evidence type="ECO:0000256" key="1">
    <source>
        <dbReference type="ARBA" id="ARBA00004496"/>
    </source>
</evidence>
<evidence type="ECO:0000313" key="10">
    <source>
        <dbReference type="EMBL" id="RWS31400.1"/>
    </source>
</evidence>
<dbReference type="GO" id="GO:0003723">
    <property type="term" value="F:RNA binding"/>
    <property type="evidence" value="ECO:0007669"/>
    <property type="project" value="UniProtKB-UniRule"/>
</dbReference>